<reference evidence="2" key="1">
    <citation type="submission" date="2023-07" db="EMBL/GenBank/DDBJ databases">
        <title>Genome sequencing of Purple Non-Sulfur Bacteria from various extreme environments.</title>
        <authorList>
            <person name="Mayer M."/>
        </authorList>
    </citation>
    <scope>NUCLEOTIDE SEQUENCE [LARGE SCALE GENOMIC DNA]</scope>
    <source>
        <strain evidence="2">DSM 17935</strain>
    </source>
</reference>
<dbReference type="EMBL" id="JAOQNS010000014">
    <property type="protein sequence ID" value="MCW2309720.1"/>
    <property type="molecule type" value="Genomic_DNA"/>
</dbReference>
<sequence>MTDNVISLGTITCLDLPADRVLDACKGNCSDGVIIVGRDDDGELYFASSIADGGAVLWLLEMAKKHLLENEA</sequence>
<accession>A0ABT3HH33</accession>
<dbReference type="Proteomes" id="UP001209755">
    <property type="component" value="Unassembled WGS sequence"/>
</dbReference>
<evidence type="ECO:0000313" key="2">
    <source>
        <dbReference type="Proteomes" id="UP001209755"/>
    </source>
</evidence>
<gene>
    <name evidence="1" type="ORF">M2319_004079</name>
</gene>
<comment type="caution">
    <text evidence="1">The sequence shown here is derived from an EMBL/GenBank/DDBJ whole genome shotgun (WGS) entry which is preliminary data.</text>
</comment>
<dbReference type="RefSeq" id="WP_264603298.1">
    <property type="nucleotide sequence ID" value="NZ_JAOQNS010000014.1"/>
</dbReference>
<organism evidence="1 2">
    <name type="scientific">Rhodobium gokarnense</name>
    <dbReference type="NCBI Taxonomy" id="364296"/>
    <lineage>
        <taxon>Bacteria</taxon>
        <taxon>Pseudomonadati</taxon>
        <taxon>Pseudomonadota</taxon>
        <taxon>Alphaproteobacteria</taxon>
        <taxon>Hyphomicrobiales</taxon>
        <taxon>Rhodobiaceae</taxon>
        <taxon>Rhodobium</taxon>
    </lineage>
</organism>
<evidence type="ECO:0000313" key="1">
    <source>
        <dbReference type="EMBL" id="MCW2309720.1"/>
    </source>
</evidence>
<keyword evidence="2" id="KW-1185">Reference proteome</keyword>
<proteinExistence type="predicted"/>
<name>A0ABT3HH33_9HYPH</name>
<protein>
    <submittedName>
        <fullName evidence="1">Uncharacterized protein</fullName>
    </submittedName>
</protein>